<dbReference type="Pfam" id="PF26639">
    <property type="entry name" value="Het-6_barrel"/>
    <property type="match status" value="1"/>
</dbReference>
<evidence type="ECO:0000313" key="2">
    <source>
        <dbReference type="EMBL" id="KAK8232543.1"/>
    </source>
</evidence>
<protein>
    <submittedName>
        <fullName evidence="2">Heterokaryon incompatibility protein-domain-containing protein</fullName>
    </submittedName>
</protein>
<dbReference type="PANTHER" id="PTHR24148:SF64">
    <property type="entry name" value="HETEROKARYON INCOMPATIBILITY DOMAIN-CONTAINING PROTEIN"/>
    <property type="match status" value="1"/>
</dbReference>
<dbReference type="Pfam" id="PF06985">
    <property type="entry name" value="HET"/>
    <property type="match status" value="1"/>
</dbReference>
<dbReference type="EMBL" id="JBBWRZ010000007">
    <property type="protein sequence ID" value="KAK8232543.1"/>
    <property type="molecule type" value="Genomic_DNA"/>
</dbReference>
<reference evidence="2 3" key="1">
    <citation type="submission" date="2024-04" db="EMBL/GenBank/DDBJ databases">
        <title>Phyllosticta paracitricarpa is synonymous to the EU quarantine fungus P. citricarpa based on phylogenomic analyses.</title>
        <authorList>
            <consortium name="Lawrence Berkeley National Laboratory"/>
            <person name="Van Ingen-Buijs V.A."/>
            <person name="Van Westerhoven A.C."/>
            <person name="Haridas S."/>
            <person name="Skiadas P."/>
            <person name="Martin F."/>
            <person name="Groenewald J.Z."/>
            <person name="Crous P.W."/>
            <person name="Seidl M.F."/>
        </authorList>
    </citation>
    <scope>NUCLEOTIDE SEQUENCE [LARGE SCALE GENOMIC DNA]</scope>
    <source>
        <strain evidence="2 3">CBS 123374</strain>
    </source>
</reference>
<accession>A0ABR1YLE5</accession>
<dbReference type="PANTHER" id="PTHR24148">
    <property type="entry name" value="ANKYRIN REPEAT DOMAIN-CONTAINING PROTEIN 39 HOMOLOG-RELATED"/>
    <property type="match status" value="1"/>
</dbReference>
<gene>
    <name evidence="2" type="ORF">HDK90DRAFT_316514</name>
</gene>
<proteinExistence type="predicted"/>
<name>A0ABR1YLE5_9PEZI</name>
<dbReference type="Proteomes" id="UP001492380">
    <property type="component" value="Unassembled WGS sequence"/>
</dbReference>
<evidence type="ECO:0000313" key="3">
    <source>
        <dbReference type="Proteomes" id="UP001492380"/>
    </source>
</evidence>
<dbReference type="InterPro" id="IPR052895">
    <property type="entry name" value="HetReg/Transcr_Mod"/>
</dbReference>
<sequence length="828" mass="93531">MEPVVQSVSRCDLVAVGDNCPQIAYIELRVPDEAKWVISAQFSVQSHDQGWADDPALDRTWFEARVDPCNRRAASRSIELGRNRAANPIFFEHTWTIDGKSDSLKEIWLNFLRPGDVLQLVPMACSAGWVNVVSSASIKILYETLPELGSAVEENDAQTHQVEWLPALTPPSKTIRVLVVEPGHFDAPIRGSFEIFSLENASETEPGFDALSYCWGEASAQAEINMTSSEDCSGAQTEFSLSIPSTVEKAIRRLRDTENQLKIWVDSICINQNDDKEKAAQVNIMAQIYGVANTVHIWLGEGRAVTEIALRTIRDIYDLQDQVCLRFVHGQSQCPCRPGEDHRLSVAGREKVLDDVIAPSMKDLYDIPSLAMDASAKELDTIAGQKMVVIIEHLFSEPWFQRVWVVQEALRARQAIVHCGEQKSQWDGLGAVTLFLDDKRAHARGDWWKHQERSWLLPMWHTLLSSLGSAFQPGILGILIGAMDFKATKPRDKLFALYSFARETSKIDEVGDDIKPNYEKTEPQVFADFTRWWIAKYQSLNIFSCIHLHTSRTWRRTIPKAAMQRAEQEWKDAKQPTWVVPYEGKSKWSTTLLTGLKWSFCATGNTTPDMHLLSSTTDPLRIHLLGHTLSRIRIIGANDLSLSNAFPAQFLRDNSARAEIARLNQNSIPDGEISNVFEWIFDTCGTHAHWTHGFSLNDYKRVVDEFHSPIDHVRTHRAWDYNATADNYYDMAALTCLDPCFFVAGDGRTGLCPWTARDGDEVVLLHGAKVPYLLRRVEGDDRMGWTVDREGAGVYELVGECYVEGIMYGEFMEECQKEGRSPQVFTLV</sequence>
<keyword evidence="3" id="KW-1185">Reference proteome</keyword>
<organism evidence="2 3">
    <name type="scientific">Phyllosticta capitalensis</name>
    <dbReference type="NCBI Taxonomy" id="121624"/>
    <lineage>
        <taxon>Eukaryota</taxon>
        <taxon>Fungi</taxon>
        <taxon>Dikarya</taxon>
        <taxon>Ascomycota</taxon>
        <taxon>Pezizomycotina</taxon>
        <taxon>Dothideomycetes</taxon>
        <taxon>Dothideomycetes incertae sedis</taxon>
        <taxon>Botryosphaeriales</taxon>
        <taxon>Phyllostictaceae</taxon>
        <taxon>Phyllosticta</taxon>
    </lineage>
</organism>
<dbReference type="InterPro" id="IPR010730">
    <property type="entry name" value="HET"/>
</dbReference>
<evidence type="ECO:0000259" key="1">
    <source>
        <dbReference type="Pfam" id="PF06985"/>
    </source>
</evidence>
<feature type="domain" description="Heterokaryon incompatibility" evidence="1">
    <location>
        <begin position="208"/>
        <end position="408"/>
    </location>
</feature>
<comment type="caution">
    <text evidence="2">The sequence shown here is derived from an EMBL/GenBank/DDBJ whole genome shotgun (WGS) entry which is preliminary data.</text>
</comment>